<feature type="transmembrane region" description="Helical" evidence="1">
    <location>
        <begin position="92"/>
        <end position="112"/>
    </location>
</feature>
<keyword evidence="1" id="KW-0472">Membrane</keyword>
<feature type="transmembrane region" description="Helical" evidence="1">
    <location>
        <begin position="51"/>
        <end position="72"/>
    </location>
</feature>
<protein>
    <recommendedName>
        <fullName evidence="2">DUF6534 domain-containing protein</fullName>
    </recommendedName>
</protein>
<sequence>MSGQSSDIDIVTVAGPLLLSYLANSGLQGVLCVQVYTYYIAFPNDRTILKIIVYATLLFETLQTLILTRDAFDTFVTHLGDIDAIDNVRLTWLAVPVSGGLVAFIGHMFFAYRLRVLSHSWIPSILVVFTAVCAVVSALALGVAATMANKLRNLTHNPAFVFISLWNGSSLVCDVLVAGFMTYYLARQRAITNSRVHRQITRLIRATVETGIISATITVVSLILYTKFRNNVYYPVTSVISSKSYSNTILVILNNRMNIIGGRNEIHMEDQDVTSNWSAHRVGLPWRLRKKEKKGGVGAPGRTGDGVTVLTEVWSDRHNLNTLEVSSIQFKRSTIVSEI</sequence>
<dbReference type="Pfam" id="PF20152">
    <property type="entry name" value="DUF6534"/>
    <property type="match status" value="1"/>
</dbReference>
<evidence type="ECO:0000313" key="3">
    <source>
        <dbReference type="EMBL" id="KAF9467588.1"/>
    </source>
</evidence>
<dbReference type="InterPro" id="IPR045339">
    <property type="entry name" value="DUF6534"/>
</dbReference>
<feature type="transmembrane region" description="Helical" evidence="1">
    <location>
        <begin position="206"/>
        <end position="226"/>
    </location>
</feature>
<reference evidence="3" key="1">
    <citation type="submission" date="2020-11" db="EMBL/GenBank/DDBJ databases">
        <authorList>
            <consortium name="DOE Joint Genome Institute"/>
            <person name="Ahrendt S."/>
            <person name="Riley R."/>
            <person name="Andreopoulos W."/>
            <person name="Labutti K."/>
            <person name="Pangilinan J."/>
            <person name="Ruiz-Duenas F.J."/>
            <person name="Barrasa J.M."/>
            <person name="Sanchez-Garcia M."/>
            <person name="Camarero S."/>
            <person name="Miyauchi S."/>
            <person name="Serrano A."/>
            <person name="Linde D."/>
            <person name="Babiker R."/>
            <person name="Drula E."/>
            <person name="Ayuso-Fernandez I."/>
            <person name="Pacheco R."/>
            <person name="Padilla G."/>
            <person name="Ferreira P."/>
            <person name="Barriuso J."/>
            <person name="Kellner H."/>
            <person name="Castanera R."/>
            <person name="Alfaro M."/>
            <person name="Ramirez L."/>
            <person name="Pisabarro A.G."/>
            <person name="Kuo A."/>
            <person name="Tritt A."/>
            <person name="Lipzen A."/>
            <person name="He G."/>
            <person name="Yan M."/>
            <person name="Ng V."/>
            <person name="Cullen D."/>
            <person name="Martin F."/>
            <person name="Rosso M.-N."/>
            <person name="Henrissat B."/>
            <person name="Hibbett D."/>
            <person name="Martinez A.T."/>
            <person name="Grigoriev I.V."/>
        </authorList>
    </citation>
    <scope>NUCLEOTIDE SEQUENCE</scope>
    <source>
        <strain evidence="3">CBS 247.69</strain>
    </source>
</reference>
<keyword evidence="1" id="KW-1133">Transmembrane helix</keyword>
<organism evidence="3 4">
    <name type="scientific">Collybia nuda</name>
    <dbReference type="NCBI Taxonomy" id="64659"/>
    <lineage>
        <taxon>Eukaryota</taxon>
        <taxon>Fungi</taxon>
        <taxon>Dikarya</taxon>
        <taxon>Basidiomycota</taxon>
        <taxon>Agaricomycotina</taxon>
        <taxon>Agaricomycetes</taxon>
        <taxon>Agaricomycetidae</taxon>
        <taxon>Agaricales</taxon>
        <taxon>Tricholomatineae</taxon>
        <taxon>Clitocybaceae</taxon>
        <taxon>Collybia</taxon>
    </lineage>
</organism>
<accession>A0A9P6CPE5</accession>
<evidence type="ECO:0000256" key="1">
    <source>
        <dbReference type="SAM" id="Phobius"/>
    </source>
</evidence>
<evidence type="ECO:0000259" key="2">
    <source>
        <dbReference type="Pfam" id="PF20152"/>
    </source>
</evidence>
<name>A0A9P6CPE5_9AGAR</name>
<feature type="transmembrane region" description="Helical" evidence="1">
    <location>
        <begin position="159"/>
        <end position="185"/>
    </location>
</feature>
<dbReference type="PANTHER" id="PTHR40465:SF1">
    <property type="entry name" value="DUF6534 DOMAIN-CONTAINING PROTEIN"/>
    <property type="match status" value="1"/>
</dbReference>
<dbReference type="EMBL" id="MU150236">
    <property type="protein sequence ID" value="KAF9467588.1"/>
    <property type="molecule type" value="Genomic_DNA"/>
</dbReference>
<feature type="transmembrane region" description="Helical" evidence="1">
    <location>
        <begin position="124"/>
        <end position="147"/>
    </location>
</feature>
<dbReference type="PANTHER" id="PTHR40465">
    <property type="entry name" value="CHROMOSOME 1, WHOLE GENOME SHOTGUN SEQUENCE"/>
    <property type="match status" value="1"/>
</dbReference>
<dbReference type="Proteomes" id="UP000807353">
    <property type="component" value="Unassembled WGS sequence"/>
</dbReference>
<keyword evidence="1" id="KW-0812">Transmembrane</keyword>
<proteinExistence type="predicted"/>
<keyword evidence="4" id="KW-1185">Reference proteome</keyword>
<dbReference type="OrthoDB" id="2536347at2759"/>
<evidence type="ECO:0000313" key="4">
    <source>
        <dbReference type="Proteomes" id="UP000807353"/>
    </source>
</evidence>
<comment type="caution">
    <text evidence="3">The sequence shown here is derived from an EMBL/GenBank/DDBJ whole genome shotgun (WGS) entry which is preliminary data.</text>
</comment>
<dbReference type="AlphaFoldDB" id="A0A9P6CPE5"/>
<feature type="domain" description="DUF6534" evidence="2">
    <location>
        <begin position="170"/>
        <end position="257"/>
    </location>
</feature>
<gene>
    <name evidence="3" type="ORF">BDZ94DRAFT_1248484</name>
</gene>